<dbReference type="PANTHER" id="PTHR47199:SF2">
    <property type="entry name" value="PHOTOSYSTEM II STABILITY_ASSEMBLY FACTOR HCF136, CHLOROPLASTIC"/>
    <property type="match status" value="1"/>
</dbReference>
<evidence type="ECO:0000256" key="1">
    <source>
        <dbReference type="ARBA" id="ARBA00022531"/>
    </source>
</evidence>
<protein>
    <submittedName>
        <fullName evidence="4">Photosystem I reaction center subunit IV</fullName>
    </submittedName>
</protein>
<feature type="domain" description="Photosynthesis system II assembly factor Ycf48/Hcf136-like" evidence="3">
    <location>
        <begin position="173"/>
        <end position="295"/>
    </location>
</feature>
<dbReference type="PANTHER" id="PTHR47199">
    <property type="entry name" value="PHOTOSYSTEM II STABILITY/ASSEMBLY FACTOR HCF136, CHLOROPLASTIC"/>
    <property type="match status" value="1"/>
</dbReference>
<dbReference type="KEGG" id="nik:F5I99_15470"/>
<evidence type="ECO:0000313" key="5">
    <source>
        <dbReference type="Proteomes" id="UP000325606"/>
    </source>
</evidence>
<dbReference type="Gene3D" id="2.130.10.10">
    <property type="entry name" value="YVTN repeat-like/Quinoprotein amine dehydrogenase"/>
    <property type="match status" value="1"/>
</dbReference>
<keyword evidence="5" id="KW-1185">Reference proteome</keyword>
<name>A0A5J6LGK1_9GAMM</name>
<dbReference type="InterPro" id="IPR015943">
    <property type="entry name" value="WD40/YVTN_repeat-like_dom_sf"/>
</dbReference>
<dbReference type="EMBL" id="CP044222">
    <property type="protein sequence ID" value="QEW07780.1"/>
    <property type="molecule type" value="Genomic_DNA"/>
</dbReference>
<evidence type="ECO:0000259" key="3">
    <source>
        <dbReference type="Pfam" id="PF14870"/>
    </source>
</evidence>
<dbReference type="Pfam" id="PF14870">
    <property type="entry name" value="PSII_BNR"/>
    <property type="match status" value="2"/>
</dbReference>
<reference evidence="4 5" key="1">
    <citation type="submission" date="2019-09" db="EMBL/GenBank/DDBJ databases">
        <title>Nitrincola iocasae sp. nov., a bacterium isolated from the sediment collected at a cold seep field in South China Sea.</title>
        <authorList>
            <person name="Zhang H."/>
            <person name="Wang H."/>
            <person name="Li C."/>
        </authorList>
    </citation>
    <scope>NUCLEOTIDE SEQUENCE [LARGE SCALE GENOMIC DNA]</scope>
    <source>
        <strain evidence="4 5">KXZD1103</strain>
    </source>
</reference>
<keyword evidence="1" id="KW-0602">Photosynthesis</keyword>
<dbReference type="GO" id="GO:0015979">
    <property type="term" value="P:photosynthesis"/>
    <property type="evidence" value="ECO:0007669"/>
    <property type="project" value="UniProtKB-KW"/>
</dbReference>
<sequence length="365" mass="39143">MLNTLKPLIRLGLLGISLTVLPLAAGLPDRLQQPSPQSDAAFSVMLTDIVRAGDRLVAVGDMGVVIYSDDQGQQWQQASVPVTTLLTSVDFTSAERGWATGHDGVLLQTDDAGANWTLKLDGYQLNELKVTSLQAQLDSLAETPSDDPLLEEDLMFALEDAEFALEEGPANPLLRVWFRDAETGFLLGAYGTALKTTDAGETWQLISERLPNPDQMHLNAITMLDGALIIAGEAGLLMRSDDQGDSWYALPSPYQGSFFDLVAHKGKLFALGLRGHLFVSADGGFDWGAVPVDTTVSFMGGYSDNQQLAIAGLGGTLLSGGQYQDLTELNTGVRRHFNAVVPIAAGWVLAGEQGIYTYQLLGADQ</sequence>
<gene>
    <name evidence="4" type="ORF">F5I99_15470</name>
</gene>
<dbReference type="InterPro" id="IPR028203">
    <property type="entry name" value="PSII_CF48-like_dom"/>
</dbReference>
<dbReference type="AlphaFoldDB" id="A0A5J6LGK1"/>
<dbReference type="GO" id="GO:0009523">
    <property type="term" value="C:photosystem II"/>
    <property type="evidence" value="ECO:0007669"/>
    <property type="project" value="UniProtKB-KW"/>
</dbReference>
<proteinExistence type="predicted"/>
<dbReference type="Proteomes" id="UP000325606">
    <property type="component" value="Chromosome"/>
</dbReference>
<keyword evidence="2" id="KW-0604">Photosystem II</keyword>
<accession>A0A5J6LGK1</accession>
<evidence type="ECO:0000313" key="4">
    <source>
        <dbReference type="EMBL" id="QEW07780.1"/>
    </source>
</evidence>
<feature type="domain" description="Photosynthesis system II assembly factor Ycf48/Hcf136-like" evidence="3">
    <location>
        <begin position="72"/>
        <end position="119"/>
    </location>
</feature>
<evidence type="ECO:0000256" key="2">
    <source>
        <dbReference type="ARBA" id="ARBA00023276"/>
    </source>
</evidence>
<dbReference type="CDD" id="cd15482">
    <property type="entry name" value="Sialidase_non-viral"/>
    <property type="match status" value="1"/>
</dbReference>
<organism evidence="4 5">
    <name type="scientific">Nitrincola iocasae</name>
    <dbReference type="NCBI Taxonomy" id="2614693"/>
    <lineage>
        <taxon>Bacteria</taxon>
        <taxon>Pseudomonadati</taxon>
        <taxon>Pseudomonadota</taxon>
        <taxon>Gammaproteobacteria</taxon>
        <taxon>Oceanospirillales</taxon>
        <taxon>Oceanospirillaceae</taxon>
        <taxon>Nitrincola</taxon>
    </lineage>
</organism>
<dbReference type="SUPFAM" id="SSF110296">
    <property type="entry name" value="Oligoxyloglucan reducing end-specific cellobiohydrolase"/>
    <property type="match status" value="1"/>
</dbReference>